<evidence type="ECO:0000256" key="3">
    <source>
        <dbReference type="ARBA" id="ARBA00023180"/>
    </source>
</evidence>
<keyword evidence="1" id="KW-0732">Signal</keyword>
<feature type="region of interest" description="Disordered" evidence="4">
    <location>
        <begin position="147"/>
        <end position="177"/>
    </location>
</feature>
<dbReference type="PANTHER" id="PTHR23199:SF12">
    <property type="entry name" value="NEUROTROPHIN 1-RELATED"/>
    <property type="match status" value="1"/>
</dbReference>
<evidence type="ECO:0000313" key="7">
    <source>
        <dbReference type="Proteomes" id="UP000008237"/>
    </source>
</evidence>
<evidence type="ECO:0000256" key="1">
    <source>
        <dbReference type="ARBA" id="ARBA00022729"/>
    </source>
</evidence>
<evidence type="ECO:0000256" key="2">
    <source>
        <dbReference type="ARBA" id="ARBA00023157"/>
    </source>
</evidence>
<dbReference type="SUPFAM" id="SSF57501">
    <property type="entry name" value="Cystine-knot cytokines"/>
    <property type="match status" value="1"/>
</dbReference>
<proteinExistence type="predicted"/>
<dbReference type="GO" id="GO:0008083">
    <property type="term" value="F:growth factor activity"/>
    <property type="evidence" value="ECO:0007669"/>
    <property type="project" value="TreeGrafter"/>
</dbReference>
<dbReference type="InterPro" id="IPR029034">
    <property type="entry name" value="Cystine-knot_cytokine"/>
</dbReference>
<dbReference type="Proteomes" id="UP000008237">
    <property type="component" value="Unassembled WGS sequence"/>
</dbReference>
<dbReference type="InterPro" id="IPR052444">
    <property type="entry name" value="Spz/Toll_ligand-like"/>
</dbReference>
<feature type="compositionally biased region" description="Basic residues" evidence="4">
    <location>
        <begin position="147"/>
        <end position="166"/>
    </location>
</feature>
<dbReference type="GO" id="GO:0045087">
    <property type="term" value="P:innate immune response"/>
    <property type="evidence" value="ECO:0007669"/>
    <property type="project" value="TreeGrafter"/>
</dbReference>
<evidence type="ECO:0000256" key="4">
    <source>
        <dbReference type="SAM" id="MobiDB-lite"/>
    </source>
</evidence>
<dbReference type="PROSITE" id="PS50270">
    <property type="entry name" value="NGF_2"/>
    <property type="match status" value="1"/>
</dbReference>
<evidence type="ECO:0000259" key="5">
    <source>
        <dbReference type="Pfam" id="PF16077"/>
    </source>
</evidence>
<dbReference type="GO" id="GO:0005615">
    <property type="term" value="C:extracellular space"/>
    <property type="evidence" value="ECO:0007669"/>
    <property type="project" value="UniProtKB-ARBA"/>
</dbReference>
<dbReference type="OrthoDB" id="6381819at2759"/>
<dbReference type="Gene3D" id="2.10.90.10">
    <property type="entry name" value="Cystine-knot cytokines"/>
    <property type="match status" value="1"/>
</dbReference>
<dbReference type="GO" id="GO:0005121">
    <property type="term" value="F:Toll binding"/>
    <property type="evidence" value="ECO:0007669"/>
    <property type="project" value="TreeGrafter"/>
</dbReference>
<keyword evidence="3" id="KW-0325">Glycoprotein</keyword>
<gene>
    <name evidence="6" type="ORF">EAI_00969</name>
</gene>
<feature type="compositionally biased region" description="Basic and acidic residues" evidence="4">
    <location>
        <begin position="167"/>
        <end position="177"/>
    </location>
</feature>
<accession>E2C6A1</accession>
<dbReference type="InterPro" id="IPR032104">
    <property type="entry name" value="Spaetzle"/>
</dbReference>
<evidence type="ECO:0000313" key="6">
    <source>
        <dbReference type="EMBL" id="EFN76530.1"/>
    </source>
</evidence>
<dbReference type="AlphaFoldDB" id="E2C6A1"/>
<dbReference type="EMBL" id="GL453009">
    <property type="protein sequence ID" value="EFN76530.1"/>
    <property type="molecule type" value="Genomic_DNA"/>
</dbReference>
<dbReference type="Pfam" id="PF16077">
    <property type="entry name" value="Spaetzle"/>
    <property type="match status" value="1"/>
</dbReference>
<keyword evidence="2" id="KW-1015">Disulfide bond</keyword>
<name>E2C6A1_HARSA</name>
<organism evidence="7">
    <name type="scientific">Harpegnathos saltator</name>
    <name type="common">Jerdon's jumping ant</name>
    <dbReference type="NCBI Taxonomy" id="610380"/>
    <lineage>
        <taxon>Eukaryota</taxon>
        <taxon>Metazoa</taxon>
        <taxon>Ecdysozoa</taxon>
        <taxon>Arthropoda</taxon>
        <taxon>Hexapoda</taxon>
        <taxon>Insecta</taxon>
        <taxon>Pterygota</taxon>
        <taxon>Neoptera</taxon>
        <taxon>Endopterygota</taxon>
        <taxon>Hymenoptera</taxon>
        <taxon>Apocrita</taxon>
        <taxon>Aculeata</taxon>
        <taxon>Formicoidea</taxon>
        <taxon>Formicidae</taxon>
        <taxon>Ponerinae</taxon>
        <taxon>Ponerini</taxon>
        <taxon>Harpegnathos</taxon>
    </lineage>
</organism>
<reference evidence="6 7" key="1">
    <citation type="journal article" date="2010" name="Science">
        <title>Genomic comparison of the ants Camponotus floridanus and Harpegnathos saltator.</title>
        <authorList>
            <person name="Bonasio R."/>
            <person name="Zhang G."/>
            <person name="Ye C."/>
            <person name="Mutti N.S."/>
            <person name="Fang X."/>
            <person name="Qin N."/>
            <person name="Donahue G."/>
            <person name="Yang P."/>
            <person name="Li Q."/>
            <person name="Li C."/>
            <person name="Zhang P."/>
            <person name="Huang Z."/>
            <person name="Berger S.L."/>
            <person name="Reinberg D."/>
            <person name="Wang J."/>
            <person name="Liebig J."/>
        </authorList>
    </citation>
    <scope>NUCLEOTIDE SEQUENCE [LARGE SCALE GENOMIC DNA]</scope>
    <source>
        <strain evidence="6 7">R22 G/1</strain>
    </source>
</reference>
<protein>
    <recommendedName>
        <fullName evidence="5">Spaetzle domain-containing protein</fullName>
    </recommendedName>
</protein>
<keyword evidence="7" id="KW-1185">Reference proteome</keyword>
<dbReference type="OMA" id="TYREMQM"/>
<dbReference type="PANTHER" id="PTHR23199">
    <property type="entry name" value="NEUROTROPHIN 1-RELATED"/>
    <property type="match status" value="1"/>
</dbReference>
<dbReference type="GO" id="GO:0021556">
    <property type="term" value="P:central nervous system formation"/>
    <property type="evidence" value="ECO:0007669"/>
    <property type="project" value="TreeGrafter"/>
</dbReference>
<dbReference type="InParanoid" id="E2C6A1"/>
<sequence length="177" mass="20754">MICSSLEGLMNKRMSLRDMEHLLHKESGSNGHAVECCPSTVDMVEPVGGRNRRNMFVQLFRNGDITQRFFEYSCRADVLDRPCKFIDWRLSNRSKCVQKFAYVYAIVNTTSEQDYNNEGYDPFDTRTEWTLDYIRVRSGCSCEIMPKPKRKKSISNKTRRAKSKSRQPREQELDVEM</sequence>
<feature type="domain" description="Spaetzle" evidence="5">
    <location>
        <begin position="35"/>
        <end position="109"/>
    </location>
</feature>